<evidence type="ECO:0000256" key="1">
    <source>
        <dbReference type="SAM" id="MobiDB-lite"/>
    </source>
</evidence>
<dbReference type="STRING" id="1076935.U4LDC8"/>
<feature type="compositionally biased region" description="Acidic residues" evidence="1">
    <location>
        <begin position="372"/>
        <end position="381"/>
    </location>
</feature>
<evidence type="ECO:0000259" key="2">
    <source>
        <dbReference type="PROSITE" id="PS50172"/>
    </source>
</evidence>
<feature type="compositionally biased region" description="Polar residues" evidence="1">
    <location>
        <begin position="346"/>
        <end position="355"/>
    </location>
</feature>
<protein>
    <submittedName>
        <fullName evidence="3">Similar to Mediator of DNA damage checkpoint protein 1 acc. no. Q767L8</fullName>
    </submittedName>
</protein>
<dbReference type="Gene3D" id="3.40.50.10190">
    <property type="entry name" value="BRCT domain"/>
    <property type="match status" value="1"/>
</dbReference>
<dbReference type="PROSITE" id="PS50172">
    <property type="entry name" value="BRCT"/>
    <property type="match status" value="2"/>
</dbReference>
<reference evidence="3 4" key="1">
    <citation type="journal article" date="2013" name="PLoS Genet.">
        <title>The genome and development-dependent transcriptomes of Pyronema confluens: a window into fungal evolution.</title>
        <authorList>
            <person name="Traeger S."/>
            <person name="Altegoer F."/>
            <person name="Freitag M."/>
            <person name="Gabaldon T."/>
            <person name="Kempken F."/>
            <person name="Kumar A."/>
            <person name="Marcet-Houben M."/>
            <person name="Poggeler S."/>
            <person name="Stajich J.E."/>
            <person name="Nowrousian M."/>
        </authorList>
    </citation>
    <scope>NUCLEOTIDE SEQUENCE [LARGE SCALE GENOMIC DNA]</scope>
    <source>
        <strain evidence="4">CBS 100304</strain>
        <tissue evidence="3">Vegetative mycelium</tissue>
    </source>
</reference>
<feature type="domain" description="BRCT" evidence="2">
    <location>
        <begin position="842"/>
        <end position="936"/>
    </location>
</feature>
<evidence type="ECO:0000313" key="3">
    <source>
        <dbReference type="EMBL" id="CCX29537.1"/>
    </source>
</evidence>
<feature type="compositionally biased region" description="Low complexity" evidence="1">
    <location>
        <begin position="643"/>
        <end position="659"/>
    </location>
</feature>
<feature type="domain" description="BRCT" evidence="2">
    <location>
        <begin position="767"/>
        <end position="816"/>
    </location>
</feature>
<dbReference type="SMART" id="SM00292">
    <property type="entry name" value="BRCT"/>
    <property type="match status" value="1"/>
</dbReference>
<feature type="compositionally biased region" description="Basic and acidic residues" evidence="1">
    <location>
        <begin position="356"/>
        <end position="366"/>
    </location>
</feature>
<feature type="compositionally biased region" description="Low complexity" evidence="1">
    <location>
        <begin position="599"/>
        <end position="617"/>
    </location>
</feature>
<proteinExistence type="predicted"/>
<dbReference type="EMBL" id="HF935279">
    <property type="protein sequence ID" value="CCX29537.1"/>
    <property type="molecule type" value="Genomic_DNA"/>
</dbReference>
<dbReference type="eggNOG" id="KOG2043">
    <property type="taxonomic scope" value="Eukaryota"/>
</dbReference>
<organism evidence="3 4">
    <name type="scientific">Pyronema omphalodes (strain CBS 100304)</name>
    <name type="common">Pyronema confluens</name>
    <dbReference type="NCBI Taxonomy" id="1076935"/>
    <lineage>
        <taxon>Eukaryota</taxon>
        <taxon>Fungi</taxon>
        <taxon>Dikarya</taxon>
        <taxon>Ascomycota</taxon>
        <taxon>Pezizomycotina</taxon>
        <taxon>Pezizomycetes</taxon>
        <taxon>Pezizales</taxon>
        <taxon>Pyronemataceae</taxon>
        <taxon>Pyronema</taxon>
    </lineage>
</organism>
<feature type="compositionally biased region" description="Low complexity" evidence="1">
    <location>
        <begin position="682"/>
        <end position="728"/>
    </location>
</feature>
<name>U4LDC8_PYROM</name>
<feature type="compositionally biased region" description="Acidic residues" evidence="1">
    <location>
        <begin position="295"/>
        <end position="311"/>
    </location>
</feature>
<feature type="compositionally biased region" description="Acidic residues" evidence="1">
    <location>
        <begin position="539"/>
        <end position="548"/>
    </location>
</feature>
<evidence type="ECO:0000313" key="4">
    <source>
        <dbReference type="Proteomes" id="UP000018144"/>
    </source>
</evidence>
<feature type="region of interest" description="Disordered" evidence="1">
    <location>
        <begin position="167"/>
        <end position="199"/>
    </location>
</feature>
<feature type="region of interest" description="Disordered" evidence="1">
    <location>
        <begin position="286"/>
        <end position="733"/>
    </location>
</feature>
<feature type="region of interest" description="Disordered" evidence="1">
    <location>
        <begin position="1"/>
        <end position="25"/>
    </location>
</feature>
<gene>
    <name evidence="3" type="ORF">PCON_05608</name>
</gene>
<feature type="region of interest" description="Disordered" evidence="1">
    <location>
        <begin position="212"/>
        <end position="274"/>
    </location>
</feature>
<dbReference type="CDD" id="cd17744">
    <property type="entry name" value="BRCT_MDC1_rpt1"/>
    <property type="match status" value="1"/>
</dbReference>
<sequence length="963" mass="105266">MKNTKRKTRSNPIATPNVEEQKAPELNPVIFHARTNTRIELGKPPTKDPEEWSLQPRSMEFLLQKFELEISKIVSDSLATLKYFPDGAIYLGQARREGYSIWILSPRADGTIIRTQLRQTDVTKYGTNHYYIILYQDCTIEFRKAPTPGHNETEEIEILQFMYNAPPQTSEMENPPKLQVEHSTFNPTPSNHYGGPDIIESTPLEEAKVLETPSVRNRHIDPNSSQRPRPKSPLAARNEKKNAIAPVDNDDITDDDNEEAEIETEPFIPAINNDDIIEDGSEAIETETAPIAEPEQVDELMADMDDIEMPEEQNPRPREDTRDDIFGPPLSLPSSPAEPTLRNPAIPSSSIINRNVSDKDDNEKATRNASPSDDDETNDEESSIKNADSENPIPDSLPEAFHHESMVKGANSGHITTYSKKQGPHTIVHLDEVAEEDEETPKKAGTKKAVLNQAEPNTTNFRKRKGSDAPIAPTSKKRKDQSGPLVDVMEEGDEEEVMKPPPRLLRSAGGKKAAKVDVRPATTTRKRKGKDASPPSVEAAEEEEEEEEVPKPTAVNKRAKKGIKADAVIPSSDGEEEYEFTTAPSTIEPSDVPDEDMDATPAKKPTRAATKTSMKATKTAKKAAEEKEDTQWSIPDDTQALISTPKASAKSSTKTTKTPLTRKPRTGITGTTPSSVPKTSEPTETTLKATPPTTSQASTRSTRSTPKGPTKATKSTSKTPSKPTRGKSISPSSPAYTLCFSSTPLSTSKPLLSFLKKHSLPTCSSVSNATHLVVGAPKRTPKFTLALLLGIPIISDTWLSSSLSAGNLLEPEDFYCQAPADWGVDLKSVWERGGADKEEGGMGNKVLEGCKVYLTADLQTWLKEQGNQEVVMEMLKAAGGGVVKRVPKGSPAEGSSQEVVLGKEEGDGEVKGLGERGWTVYKLGAVGWAVLQGKWLEGQEEWEAKAEEDDSKGKGKGRGRGKK</sequence>
<feature type="compositionally biased region" description="Acidic residues" evidence="1">
    <location>
        <begin position="941"/>
        <end position="950"/>
    </location>
</feature>
<dbReference type="Pfam" id="PF00533">
    <property type="entry name" value="BRCT"/>
    <property type="match status" value="1"/>
</dbReference>
<feature type="compositionally biased region" description="Polar residues" evidence="1">
    <location>
        <begin position="668"/>
        <end position="680"/>
    </location>
</feature>
<feature type="region of interest" description="Disordered" evidence="1">
    <location>
        <begin position="941"/>
        <end position="963"/>
    </location>
</feature>
<feature type="compositionally biased region" description="Basic and acidic residues" evidence="1">
    <location>
        <begin position="313"/>
        <end position="325"/>
    </location>
</feature>
<feature type="compositionally biased region" description="Acidic residues" evidence="1">
    <location>
        <begin position="248"/>
        <end position="264"/>
    </location>
</feature>
<dbReference type="InterPro" id="IPR036420">
    <property type="entry name" value="BRCT_dom_sf"/>
</dbReference>
<accession>U4LDC8</accession>
<dbReference type="OrthoDB" id="342264at2759"/>
<feature type="compositionally biased region" description="Polar residues" evidence="1">
    <location>
        <begin position="181"/>
        <end position="191"/>
    </location>
</feature>
<dbReference type="Proteomes" id="UP000018144">
    <property type="component" value="Unassembled WGS sequence"/>
</dbReference>
<keyword evidence="4" id="KW-1185">Reference proteome</keyword>
<dbReference type="AlphaFoldDB" id="U4LDC8"/>
<dbReference type="SUPFAM" id="SSF52113">
    <property type="entry name" value="BRCT domain"/>
    <property type="match status" value="1"/>
</dbReference>
<dbReference type="InterPro" id="IPR001357">
    <property type="entry name" value="BRCT_dom"/>
</dbReference>
<feature type="compositionally biased region" description="Basic residues" evidence="1">
    <location>
        <begin position="954"/>
        <end position="963"/>
    </location>
</feature>